<gene>
    <name evidence="1" type="ORF">PAA8504_01806</name>
</gene>
<proteinExistence type="predicted"/>
<dbReference type="RefSeq" id="WP_108893837.1">
    <property type="nucleotide sequence ID" value="NZ_ONZF01000003.1"/>
</dbReference>
<dbReference type="OrthoDB" id="8724542at2"/>
<evidence type="ECO:0000313" key="1">
    <source>
        <dbReference type="EMBL" id="SPJ23984.1"/>
    </source>
</evidence>
<protein>
    <submittedName>
        <fullName evidence="1">Uncharacterized protein</fullName>
    </submittedName>
</protein>
<sequence length="123" mass="13232">MKRLLIACILLTACDLPQLDTPVATTPSRADFPMLAPFETISRATETQSPQLAALPAELDSASAQLRARTASTRTGLSPGIAAELTDRAAQLRARAAVIRANAEGDATLLERMRRLRERAATY</sequence>
<organism evidence="1 2">
    <name type="scientific">Palleronia abyssalis</name>
    <dbReference type="NCBI Taxonomy" id="1501240"/>
    <lineage>
        <taxon>Bacteria</taxon>
        <taxon>Pseudomonadati</taxon>
        <taxon>Pseudomonadota</taxon>
        <taxon>Alphaproteobacteria</taxon>
        <taxon>Rhodobacterales</taxon>
        <taxon>Roseobacteraceae</taxon>
        <taxon>Palleronia</taxon>
    </lineage>
</organism>
<dbReference type="Proteomes" id="UP000244912">
    <property type="component" value="Unassembled WGS sequence"/>
</dbReference>
<accession>A0A2R8BUX8</accession>
<dbReference type="AlphaFoldDB" id="A0A2R8BUX8"/>
<name>A0A2R8BUX8_9RHOB</name>
<evidence type="ECO:0000313" key="2">
    <source>
        <dbReference type="Proteomes" id="UP000244912"/>
    </source>
</evidence>
<keyword evidence="2" id="KW-1185">Reference proteome</keyword>
<dbReference type="EMBL" id="ONZF01000003">
    <property type="protein sequence ID" value="SPJ23984.1"/>
    <property type="molecule type" value="Genomic_DNA"/>
</dbReference>
<reference evidence="2" key="1">
    <citation type="submission" date="2018-03" db="EMBL/GenBank/DDBJ databases">
        <authorList>
            <person name="Rodrigo-Torres L."/>
            <person name="Arahal R. D."/>
            <person name="Lucena T."/>
        </authorList>
    </citation>
    <scope>NUCLEOTIDE SEQUENCE [LARGE SCALE GENOMIC DNA]</scope>
    <source>
        <strain evidence="2">CECT 8504</strain>
    </source>
</reference>